<accession>X1BEA4</accession>
<gene>
    <name evidence="1" type="ORF">S01H4_11063</name>
</gene>
<reference evidence="1" key="1">
    <citation type="journal article" date="2014" name="Front. Microbiol.">
        <title>High frequency of phylogenetically diverse reductive dehalogenase-homologous genes in deep subseafloor sedimentary metagenomes.</title>
        <authorList>
            <person name="Kawai M."/>
            <person name="Futagami T."/>
            <person name="Toyoda A."/>
            <person name="Takaki Y."/>
            <person name="Nishi S."/>
            <person name="Hori S."/>
            <person name="Arai W."/>
            <person name="Tsubouchi T."/>
            <person name="Morono Y."/>
            <person name="Uchiyama I."/>
            <person name="Ito T."/>
            <person name="Fujiyama A."/>
            <person name="Inagaki F."/>
            <person name="Takami H."/>
        </authorList>
    </citation>
    <scope>NUCLEOTIDE SEQUENCE</scope>
    <source>
        <strain evidence="1">Expedition CK06-06</strain>
    </source>
</reference>
<evidence type="ECO:0000313" key="1">
    <source>
        <dbReference type="EMBL" id="GAG70341.1"/>
    </source>
</evidence>
<protein>
    <submittedName>
        <fullName evidence="1">Uncharacterized protein</fullName>
    </submittedName>
</protein>
<proteinExistence type="predicted"/>
<organism evidence="1">
    <name type="scientific">marine sediment metagenome</name>
    <dbReference type="NCBI Taxonomy" id="412755"/>
    <lineage>
        <taxon>unclassified sequences</taxon>
        <taxon>metagenomes</taxon>
        <taxon>ecological metagenomes</taxon>
    </lineage>
</organism>
<dbReference type="AlphaFoldDB" id="X1BEA4"/>
<name>X1BEA4_9ZZZZ</name>
<dbReference type="EMBL" id="BART01004391">
    <property type="protein sequence ID" value="GAG70341.1"/>
    <property type="molecule type" value="Genomic_DNA"/>
</dbReference>
<comment type="caution">
    <text evidence="1">The sequence shown here is derived from an EMBL/GenBank/DDBJ whole genome shotgun (WGS) entry which is preliminary data.</text>
</comment>
<sequence>MYQEVSCYDGLVYEVIKKYENTYQEDAVWGPFLTKRVDVHTQFFKEMKQLIRKRQAGERLSNEDQFWLKSGGQKIWEELLK</sequence>